<feature type="binding site" evidence="3">
    <location>
        <position position="78"/>
    </location>
    <ligand>
        <name>substrate</name>
    </ligand>
</feature>
<dbReference type="InterPro" id="IPR039383">
    <property type="entry name" value="FHIT"/>
</dbReference>
<gene>
    <name evidence="6" type="ORF">BST12_21125</name>
</gene>
<protein>
    <submittedName>
        <fullName evidence="6">Diadenosine tetraphosphate hydrolase</fullName>
    </submittedName>
</protein>
<dbReference type="GO" id="GO:0016787">
    <property type="term" value="F:hydrolase activity"/>
    <property type="evidence" value="ECO:0007669"/>
    <property type="project" value="UniProtKB-KW"/>
</dbReference>
<proteinExistence type="predicted"/>
<feature type="domain" description="HIT" evidence="5">
    <location>
        <begin position="52"/>
        <end position="161"/>
    </location>
</feature>
<evidence type="ECO:0000313" key="6">
    <source>
        <dbReference type="EMBL" id="ORA16092.1"/>
    </source>
</evidence>
<reference evidence="6 7" key="1">
    <citation type="submission" date="2017-02" db="EMBL/GenBank/DDBJ databases">
        <title>The new phylogeny of genus Mycobacterium.</title>
        <authorList>
            <person name="Tortoli E."/>
            <person name="Trovato A."/>
            <person name="Cirillo D.M."/>
        </authorList>
    </citation>
    <scope>NUCLEOTIDE SEQUENCE [LARGE SCALE GENOMIC DNA]</scope>
    <source>
        <strain evidence="6 7">DSM 45057</strain>
    </source>
</reference>
<sequence>MSEEQNADRTDNTILDRGVGQRDQLQRLWTPYRMNYLAEAPKKRDDETPAQPFSDIPHLSDEDGLLVARGEFVYAVLNLYPYNPGHLMVVPYRRISELEDLTGPESTELMAFIQKAIRVIKSVSRPHGFNVGINLGTSAGGSLAEHLHVHVVPRWGGDANFITIIGGSKVIPQLLRETRQLLADEWAQQS</sequence>
<dbReference type="Gene3D" id="3.30.428.10">
    <property type="entry name" value="HIT-like"/>
    <property type="match status" value="1"/>
</dbReference>
<keyword evidence="1" id="KW-0547">Nucleotide-binding</keyword>
<dbReference type="PANTHER" id="PTHR42997">
    <property type="entry name" value="HIT FAMILY HYDROLASE"/>
    <property type="match status" value="1"/>
</dbReference>
<dbReference type="Pfam" id="PF01230">
    <property type="entry name" value="HIT"/>
    <property type="match status" value="1"/>
</dbReference>
<evidence type="ECO:0000256" key="4">
    <source>
        <dbReference type="PROSITE-ProRule" id="PRU00464"/>
    </source>
</evidence>
<keyword evidence="7" id="KW-1185">Reference proteome</keyword>
<dbReference type="InterPro" id="IPR052908">
    <property type="entry name" value="AP-4-A_phosphorylase"/>
</dbReference>
<accession>A0A1W9ZJ32</accession>
<feature type="active site" description="Tele-AMP-histidine intermediate" evidence="2">
    <location>
        <position position="148"/>
    </location>
</feature>
<dbReference type="PROSITE" id="PS51084">
    <property type="entry name" value="HIT_2"/>
    <property type="match status" value="1"/>
</dbReference>
<dbReference type="RefSeq" id="WP_083115070.1">
    <property type="nucleotide sequence ID" value="NZ_JACKTS010000031.1"/>
</dbReference>
<dbReference type="AlphaFoldDB" id="A0A1W9ZJ32"/>
<name>A0A1W9ZJ32_MYCAN</name>
<keyword evidence="6" id="KW-0378">Hydrolase</keyword>
<feature type="binding site" evidence="3">
    <location>
        <position position="150"/>
    </location>
    <ligand>
        <name>substrate</name>
    </ligand>
</feature>
<dbReference type="EMBL" id="MVHE01000046">
    <property type="protein sequence ID" value="ORA16092.1"/>
    <property type="molecule type" value="Genomic_DNA"/>
</dbReference>
<dbReference type="CDD" id="cd01275">
    <property type="entry name" value="FHIT"/>
    <property type="match status" value="1"/>
</dbReference>
<comment type="caution">
    <text evidence="6">The sequence shown here is derived from an EMBL/GenBank/DDBJ whole genome shotgun (WGS) entry which is preliminary data.</text>
</comment>
<dbReference type="OrthoDB" id="9784774at2"/>
<dbReference type="GO" id="GO:0000166">
    <property type="term" value="F:nucleotide binding"/>
    <property type="evidence" value="ECO:0007669"/>
    <property type="project" value="UniProtKB-KW"/>
</dbReference>
<dbReference type="Proteomes" id="UP000192284">
    <property type="component" value="Unassembled WGS sequence"/>
</dbReference>
<feature type="short sequence motif" description="Histidine triad motif" evidence="4">
    <location>
        <begin position="146"/>
        <end position="150"/>
    </location>
</feature>
<evidence type="ECO:0000313" key="7">
    <source>
        <dbReference type="Proteomes" id="UP000192284"/>
    </source>
</evidence>
<organism evidence="6 7">
    <name type="scientific">Mycobacterium angelicum</name>
    <dbReference type="NCBI Taxonomy" id="470074"/>
    <lineage>
        <taxon>Bacteria</taxon>
        <taxon>Bacillati</taxon>
        <taxon>Actinomycetota</taxon>
        <taxon>Actinomycetes</taxon>
        <taxon>Mycobacteriales</taxon>
        <taxon>Mycobacteriaceae</taxon>
        <taxon>Mycobacterium</taxon>
    </lineage>
</organism>
<dbReference type="InterPro" id="IPR011146">
    <property type="entry name" value="HIT-like"/>
</dbReference>
<evidence type="ECO:0000259" key="5">
    <source>
        <dbReference type="PROSITE" id="PS51084"/>
    </source>
</evidence>
<dbReference type="PANTHER" id="PTHR42997:SF1">
    <property type="entry name" value="AP-4-A PHOSPHORYLASE"/>
    <property type="match status" value="1"/>
</dbReference>
<evidence type="ECO:0000256" key="3">
    <source>
        <dbReference type="PIRSR" id="PIRSR639383-2"/>
    </source>
</evidence>
<dbReference type="SUPFAM" id="SSF54197">
    <property type="entry name" value="HIT-like"/>
    <property type="match status" value="1"/>
</dbReference>
<dbReference type="InterPro" id="IPR036265">
    <property type="entry name" value="HIT-like_sf"/>
</dbReference>
<evidence type="ECO:0000256" key="2">
    <source>
        <dbReference type="PIRSR" id="PIRSR639383-1"/>
    </source>
</evidence>
<evidence type="ECO:0000256" key="1">
    <source>
        <dbReference type="ARBA" id="ARBA00022741"/>
    </source>
</evidence>